<name>A0A1H9IX12_9GAMM</name>
<evidence type="ECO:0000313" key="4">
    <source>
        <dbReference type="Proteomes" id="UP000198749"/>
    </source>
</evidence>
<keyword evidence="1" id="KW-0560">Oxidoreductase</keyword>
<dbReference type="GO" id="GO:0008688">
    <property type="term" value="F:3-(3-hydroxyphenyl)propionate hydroxylase activity"/>
    <property type="evidence" value="ECO:0007669"/>
    <property type="project" value="TreeGrafter"/>
</dbReference>
<proteinExistence type="predicted"/>
<dbReference type="RefSeq" id="WP_091359259.1">
    <property type="nucleotide sequence ID" value="NZ_AP025284.1"/>
</dbReference>
<dbReference type="NCBIfam" id="NF004829">
    <property type="entry name" value="PRK06183.1-3"/>
    <property type="match status" value="1"/>
</dbReference>
<protein>
    <submittedName>
        <fullName evidence="3">3-(3-hydroxy-phenyl)propionate hydroxylase</fullName>
    </submittedName>
</protein>
<reference evidence="4" key="1">
    <citation type="submission" date="2016-10" db="EMBL/GenBank/DDBJ databases">
        <authorList>
            <person name="Varghese N."/>
            <person name="Submissions S."/>
        </authorList>
    </citation>
    <scope>NUCLEOTIDE SEQUENCE [LARGE SCALE GENOMIC DNA]</scope>
    <source>
        <strain evidence="4">DSM 18887</strain>
    </source>
</reference>
<dbReference type="Proteomes" id="UP000198749">
    <property type="component" value="Unassembled WGS sequence"/>
</dbReference>
<dbReference type="Gene3D" id="3.50.50.60">
    <property type="entry name" value="FAD/NAD(P)-binding domain"/>
    <property type="match status" value="1"/>
</dbReference>
<dbReference type="Gene3D" id="3.30.70.2450">
    <property type="match status" value="1"/>
</dbReference>
<dbReference type="InterPro" id="IPR050631">
    <property type="entry name" value="PheA/TfdB_FAD_monoxygenase"/>
</dbReference>
<dbReference type="InterPro" id="IPR002938">
    <property type="entry name" value="FAD-bd"/>
</dbReference>
<feature type="domain" description="FAD-binding" evidence="2">
    <location>
        <begin position="5"/>
        <end position="341"/>
    </location>
</feature>
<dbReference type="GO" id="GO:0019622">
    <property type="term" value="P:3-(3-hydroxy)phenylpropionate catabolic process"/>
    <property type="evidence" value="ECO:0007669"/>
    <property type="project" value="TreeGrafter"/>
</dbReference>
<dbReference type="PANTHER" id="PTHR43476:SF3">
    <property type="entry name" value="FAD-BINDING MONOOXYGENASE"/>
    <property type="match status" value="1"/>
</dbReference>
<dbReference type="STRING" id="355243.SAMN03080615_02734"/>
<evidence type="ECO:0000259" key="2">
    <source>
        <dbReference type="Pfam" id="PF01494"/>
    </source>
</evidence>
<dbReference type="PRINTS" id="PR00420">
    <property type="entry name" value="RNGMNOXGNASE"/>
</dbReference>
<dbReference type="Pfam" id="PF01494">
    <property type="entry name" value="FAD_binding_3"/>
    <property type="match status" value="1"/>
</dbReference>
<dbReference type="InterPro" id="IPR036188">
    <property type="entry name" value="FAD/NAD-bd_sf"/>
</dbReference>
<dbReference type="OrthoDB" id="8672648at2"/>
<accession>A0A1H9IX12</accession>
<gene>
    <name evidence="3" type="ORF">SAMN03080615_02734</name>
</gene>
<evidence type="ECO:0000256" key="1">
    <source>
        <dbReference type="ARBA" id="ARBA00023002"/>
    </source>
</evidence>
<dbReference type="PANTHER" id="PTHR43476">
    <property type="entry name" value="3-(3-HYDROXY-PHENYL)PROPIONATE/3-HYDROXYCINNAMIC ACID HYDROXYLASE"/>
    <property type="match status" value="1"/>
</dbReference>
<sequence>METQKTQVVIVGGGPNGITLANYMGMYGIQTVVLEASEEILPYPRAVGMDDEAMRVLQGAGLADEAIKDMIRNVPLRYYNARGVCFAEVKPKTAQYGWPMRNIFMQQLTEATMREGLQRFDNVDLRLGHTMESISQTDDRVTLEVTDNTGKAYTLEADFVVASDGARSEVRKQLEIGYTGITHEAKWVVVDAANDKLNAPYTALHADPSRPFVCIYLPYQYRRWEFMLFPHENEEEMCQEEVIRKLIRGHIGDDVDDLDIVRIRAYTHNSRVADTFTKGRVMLCGDAAHITPPWAGQGLNSGLRDVVNIAWKVAAAAKGRIPVSVLNTYDQERRGHATDLIALADNMGAVLGMTNPILAGIRDWIFKASDSVDNLREHLVEFKFKPKAHITKGIVHHEADEIYPDSLVGQLFIQPDVETADGSREKFDEVQGPWFSVIGFRTNPLANVSEENKAFWAGLDTRYIQVNRSKSGFSYHERLQAEGVVSVEDVDHTLEDWFTAARDKIVIVRPDRFVAAICSPSRLNEALDALRKQLS</sequence>
<dbReference type="GO" id="GO:0071949">
    <property type="term" value="F:FAD binding"/>
    <property type="evidence" value="ECO:0007669"/>
    <property type="project" value="InterPro"/>
</dbReference>
<evidence type="ECO:0000313" key="3">
    <source>
        <dbReference type="EMBL" id="SEQ79124.1"/>
    </source>
</evidence>
<dbReference type="EMBL" id="FOGB01000008">
    <property type="protein sequence ID" value="SEQ79124.1"/>
    <property type="molecule type" value="Genomic_DNA"/>
</dbReference>
<dbReference type="SUPFAM" id="SSF51905">
    <property type="entry name" value="FAD/NAD(P)-binding domain"/>
    <property type="match status" value="1"/>
</dbReference>
<keyword evidence="4" id="KW-1185">Reference proteome</keyword>
<dbReference type="AlphaFoldDB" id="A0A1H9IX12"/>
<dbReference type="NCBIfam" id="NF004831">
    <property type="entry name" value="PRK06183.1-5"/>
    <property type="match status" value="1"/>
</dbReference>
<organism evidence="3 4">
    <name type="scientific">Amphritea atlantica</name>
    <dbReference type="NCBI Taxonomy" id="355243"/>
    <lineage>
        <taxon>Bacteria</taxon>
        <taxon>Pseudomonadati</taxon>
        <taxon>Pseudomonadota</taxon>
        <taxon>Gammaproteobacteria</taxon>
        <taxon>Oceanospirillales</taxon>
        <taxon>Oceanospirillaceae</taxon>
        <taxon>Amphritea</taxon>
    </lineage>
</organism>